<dbReference type="GO" id="GO:0016651">
    <property type="term" value="F:oxidoreductase activity, acting on NAD(P)H"/>
    <property type="evidence" value="ECO:0007669"/>
    <property type="project" value="TreeGrafter"/>
</dbReference>
<feature type="domain" description="Enoyl reductase (ER)" evidence="3">
    <location>
        <begin position="10"/>
        <end position="323"/>
    </location>
</feature>
<name>A0A0P6YC01_9CHLR</name>
<dbReference type="OrthoDB" id="9792162at2"/>
<comment type="caution">
    <text evidence="4">The sequence shown here is derived from an EMBL/GenBank/DDBJ whole genome shotgun (WGS) entry which is preliminary data.</text>
</comment>
<organism evidence="4 5">
    <name type="scientific">Herpetosiphon geysericola</name>
    <dbReference type="NCBI Taxonomy" id="70996"/>
    <lineage>
        <taxon>Bacteria</taxon>
        <taxon>Bacillati</taxon>
        <taxon>Chloroflexota</taxon>
        <taxon>Chloroflexia</taxon>
        <taxon>Herpetosiphonales</taxon>
        <taxon>Herpetosiphonaceae</taxon>
        <taxon>Herpetosiphon</taxon>
    </lineage>
</organism>
<dbReference type="SUPFAM" id="SSF51735">
    <property type="entry name" value="NAD(P)-binding Rossmann-fold domains"/>
    <property type="match status" value="1"/>
</dbReference>
<keyword evidence="1" id="KW-0521">NADP</keyword>
<dbReference type="PANTHER" id="PTHR48106">
    <property type="entry name" value="QUINONE OXIDOREDUCTASE PIG3-RELATED"/>
    <property type="match status" value="1"/>
</dbReference>
<dbReference type="STRING" id="70996.SE18_11115"/>
<dbReference type="InterPro" id="IPR014189">
    <property type="entry name" value="Quinone_OxRdtase_PIG3"/>
</dbReference>
<dbReference type="Proteomes" id="UP000050277">
    <property type="component" value="Unassembled WGS sequence"/>
</dbReference>
<evidence type="ECO:0000256" key="2">
    <source>
        <dbReference type="ARBA" id="ARBA00023002"/>
    </source>
</evidence>
<proteinExistence type="predicted"/>
<dbReference type="InterPro" id="IPR011032">
    <property type="entry name" value="GroES-like_sf"/>
</dbReference>
<sequence>MQAIIFDHPGDAEVLQLAEVADLQPQAGELLIRVHATAVNRADILQRRGMYPAPAGASEILGLEIAGEVIDHGAGVTAPALGTRICALLPGGGYAQQVVIPAALAMPIPDSLSYEQAAAIPEVWMTAYDNLFNWGRLSAGERLLVHGGSSGIGTAAIQLAGWRGAEVIITAGSEQKIERCRELGAVAGINYRTENWPERLQELTDHQGVDVVLDMLGGSYFNANLASLRVGGRLVIIATMGGAQTELDLRTLMLKRLTVCGTTLRARPIAAKAALTQQMLQDVLPRFADGTFTPVIEAVFDLAEASAAHRLLESSQHVGKIVLRVG</sequence>
<evidence type="ECO:0000313" key="5">
    <source>
        <dbReference type="Proteomes" id="UP000050277"/>
    </source>
</evidence>
<accession>A0A0P6YC01</accession>
<dbReference type="InterPro" id="IPR013154">
    <property type="entry name" value="ADH-like_N"/>
</dbReference>
<dbReference type="AlphaFoldDB" id="A0A0P6YC01"/>
<dbReference type="Gene3D" id="3.90.180.10">
    <property type="entry name" value="Medium-chain alcohol dehydrogenases, catalytic domain"/>
    <property type="match status" value="1"/>
</dbReference>
<evidence type="ECO:0000256" key="1">
    <source>
        <dbReference type="ARBA" id="ARBA00022857"/>
    </source>
</evidence>
<evidence type="ECO:0000313" key="4">
    <source>
        <dbReference type="EMBL" id="KPL87037.1"/>
    </source>
</evidence>
<evidence type="ECO:0000259" key="3">
    <source>
        <dbReference type="SMART" id="SM00829"/>
    </source>
</evidence>
<reference evidence="4 5" key="1">
    <citation type="submission" date="2015-07" db="EMBL/GenBank/DDBJ databases">
        <title>Whole genome sequence of Herpetosiphon geysericola DSM 7119.</title>
        <authorList>
            <person name="Hemp J."/>
            <person name="Ward L.M."/>
            <person name="Pace L.A."/>
            <person name="Fischer W.W."/>
        </authorList>
    </citation>
    <scope>NUCLEOTIDE SEQUENCE [LARGE SCALE GENOMIC DNA]</scope>
    <source>
        <strain evidence="4 5">DSM 7119</strain>
    </source>
</reference>
<dbReference type="InterPro" id="IPR036291">
    <property type="entry name" value="NAD(P)-bd_dom_sf"/>
</dbReference>
<dbReference type="SUPFAM" id="SSF50129">
    <property type="entry name" value="GroES-like"/>
    <property type="match status" value="1"/>
</dbReference>
<dbReference type="Pfam" id="PF00107">
    <property type="entry name" value="ADH_zinc_N"/>
    <property type="match status" value="1"/>
</dbReference>
<dbReference type="NCBIfam" id="TIGR02824">
    <property type="entry name" value="quinone_pig3"/>
    <property type="match status" value="1"/>
</dbReference>
<dbReference type="Pfam" id="PF08240">
    <property type="entry name" value="ADH_N"/>
    <property type="match status" value="1"/>
</dbReference>
<dbReference type="RefSeq" id="WP_054534527.1">
    <property type="nucleotide sequence ID" value="NZ_LGKP01000019.1"/>
</dbReference>
<dbReference type="Gene3D" id="3.40.50.720">
    <property type="entry name" value="NAD(P)-binding Rossmann-like Domain"/>
    <property type="match status" value="1"/>
</dbReference>
<keyword evidence="5" id="KW-1185">Reference proteome</keyword>
<keyword evidence="2" id="KW-0560">Oxidoreductase</keyword>
<dbReference type="GO" id="GO:0070402">
    <property type="term" value="F:NADPH binding"/>
    <property type="evidence" value="ECO:0007669"/>
    <property type="project" value="TreeGrafter"/>
</dbReference>
<dbReference type="SMART" id="SM00829">
    <property type="entry name" value="PKS_ER"/>
    <property type="match status" value="1"/>
</dbReference>
<protein>
    <submittedName>
        <fullName evidence="4">NADPH:quinone oxidoreductase</fullName>
    </submittedName>
</protein>
<dbReference type="PANTHER" id="PTHR48106:SF8">
    <property type="entry name" value="OS02G0805600 PROTEIN"/>
    <property type="match status" value="1"/>
</dbReference>
<dbReference type="EMBL" id="LGKP01000019">
    <property type="protein sequence ID" value="KPL87037.1"/>
    <property type="molecule type" value="Genomic_DNA"/>
</dbReference>
<gene>
    <name evidence="4" type="ORF">SE18_11115</name>
</gene>
<dbReference type="InterPro" id="IPR020843">
    <property type="entry name" value="ER"/>
</dbReference>
<dbReference type="InterPro" id="IPR013149">
    <property type="entry name" value="ADH-like_C"/>
</dbReference>
<dbReference type="CDD" id="cd05276">
    <property type="entry name" value="p53_inducible_oxidoreductase"/>
    <property type="match status" value="1"/>
</dbReference>